<name>A0A428R8G3_9HYPO</name>
<gene>
    <name evidence="2" type="ORF">CEP54_000020</name>
</gene>
<sequence length="1084" mass="119995">MPSQSTESCLRCPVICYSDSGLSILEVGDLLRKKSTEDWADVHYSVWDSGVSCGHIYQAVSSGSGKYVTVGSRCDMPTLAFIVEKNRVMKTTTIAVHGRDLKRAIARVIPEVEVKPFELALDFNIVVKYYADLKESSDYLSGWEPYNDTTREMELLVNDLLLERALYDGLDLESLREQGILSSTHIHAIRERCIDLGLADLEICHRIGQSSEHQKEEYLKSQNYRIYQLAMEGNLGDLVAFCEPLLRAREIEVFFNSDLLRRLLDKGFFDIYQYILDLIDRTRPTAVDVPDPDYPDITYDPFCVAIRLGHYPTVQAMITEEATFEGYIADDLEAGVDRVLSPLLAAVLWNRSDMIQMLKQSPMYKERITQAVHLAAELGSPTMIQSLSETPRMEMGYGPMVNRYPPQSLLGGLLELPQQGLSWINSSPLSLSPIGNVSLSSISHAAYSWGLEAQPPWEGFASIAVTDSSAMATPSPFTPSTHSSLPTPVEEVMNPLSAFSPALPSTTGFCASTLARPYSFGHMDTPLPISARPSDVPLFIGHTQSYRKRHKSGRASLVRLERRCQIVGSLCGNRINQPEYLEISSHCADTHSAWKLGLESLRKIMNNLAPCSLVETLASLLVADALVCQISQEEDLVSQFVADLWRWKCGLTQVETTLFDKIACAAWDIDTVPVSIGDTYRTRFGNLIREIVSYETWKPAGVVSCGLRLESIQRQMKTHERHPRRLKQIKENSIPRSVEDLQDGRSLSPDPEEFWGNSVHIEDFFDAPAYHRDQVLSESSDGKSVNAKVAILLESVAFTIFLAAASSTQNTLEDDQPQSVASPLSVDNQSRAMVEEFLSLKSEDGFSYDSGIGMDSPVKSSVSRYILEMREASEKRARLPSTTPVASNLASLAGFRSPTDSTEAITSPISGAPPVMTAATIGTVLPPAETLDTLGLGEMPDADDLDFQGLGFLHFQDLEFMGVDPQDFGISDLESQTQRQEPQSQETQHLEPPLPVSDSPTATTPPTTTIKKKASCPQCEKTFSSALSKMHHLLVRQQQKQQQQQQRPPHQLIVLVVPGWVHPSMMDGGAVRILQRALPAASPG</sequence>
<dbReference type="OrthoDB" id="4846939at2759"/>
<feature type="compositionally biased region" description="Low complexity" evidence="1">
    <location>
        <begin position="1000"/>
        <end position="1009"/>
    </location>
</feature>
<evidence type="ECO:0000313" key="3">
    <source>
        <dbReference type="Proteomes" id="UP000288168"/>
    </source>
</evidence>
<comment type="caution">
    <text evidence="2">The sequence shown here is derived from an EMBL/GenBank/DDBJ whole genome shotgun (WGS) entry which is preliminary data.</text>
</comment>
<reference evidence="2 3" key="1">
    <citation type="submission" date="2017-06" db="EMBL/GenBank/DDBJ databases">
        <title>Comparative genomic analysis of Ambrosia Fusariam Clade fungi.</title>
        <authorList>
            <person name="Stajich J.E."/>
            <person name="Carrillo J."/>
            <person name="Kijimoto T."/>
            <person name="Eskalen A."/>
            <person name="O'Donnell K."/>
            <person name="Kasson M."/>
        </authorList>
    </citation>
    <scope>NUCLEOTIDE SEQUENCE [LARGE SCALE GENOMIC DNA]</scope>
    <source>
        <strain evidence="2 3">NRRL62584</strain>
    </source>
</reference>
<keyword evidence="3" id="KW-1185">Reference proteome</keyword>
<evidence type="ECO:0000313" key="2">
    <source>
        <dbReference type="EMBL" id="RSL73808.1"/>
    </source>
</evidence>
<accession>A0A428R8G3</accession>
<organism evidence="2 3">
    <name type="scientific">Fusarium duplospermum</name>
    <dbReference type="NCBI Taxonomy" id="1325734"/>
    <lineage>
        <taxon>Eukaryota</taxon>
        <taxon>Fungi</taxon>
        <taxon>Dikarya</taxon>
        <taxon>Ascomycota</taxon>
        <taxon>Pezizomycotina</taxon>
        <taxon>Sordariomycetes</taxon>
        <taxon>Hypocreomycetidae</taxon>
        <taxon>Hypocreales</taxon>
        <taxon>Nectriaceae</taxon>
        <taxon>Fusarium</taxon>
        <taxon>Fusarium solani species complex</taxon>
    </lineage>
</organism>
<dbReference type="STRING" id="1325734.A0A428R8G3"/>
<dbReference type="EMBL" id="NKCI01000001">
    <property type="protein sequence ID" value="RSL73808.1"/>
    <property type="molecule type" value="Genomic_DNA"/>
</dbReference>
<dbReference type="AlphaFoldDB" id="A0A428R8G3"/>
<evidence type="ECO:0000256" key="1">
    <source>
        <dbReference type="SAM" id="MobiDB-lite"/>
    </source>
</evidence>
<protein>
    <submittedName>
        <fullName evidence="2">Uncharacterized protein</fullName>
    </submittedName>
</protein>
<proteinExistence type="predicted"/>
<feature type="region of interest" description="Disordered" evidence="1">
    <location>
        <begin position="974"/>
        <end position="1016"/>
    </location>
</feature>
<dbReference type="Proteomes" id="UP000288168">
    <property type="component" value="Unassembled WGS sequence"/>
</dbReference>
<feature type="compositionally biased region" description="Polar residues" evidence="1">
    <location>
        <begin position="974"/>
        <end position="987"/>
    </location>
</feature>